<organism evidence="2 3">
    <name type="scientific">Globodera pallida</name>
    <name type="common">Potato cyst nematode worm</name>
    <name type="synonym">Heterodera pallida</name>
    <dbReference type="NCBI Taxonomy" id="36090"/>
    <lineage>
        <taxon>Eukaryota</taxon>
        <taxon>Metazoa</taxon>
        <taxon>Ecdysozoa</taxon>
        <taxon>Nematoda</taxon>
        <taxon>Chromadorea</taxon>
        <taxon>Rhabditida</taxon>
        <taxon>Tylenchina</taxon>
        <taxon>Tylenchomorpha</taxon>
        <taxon>Tylenchoidea</taxon>
        <taxon>Heteroderidae</taxon>
        <taxon>Heteroderinae</taxon>
        <taxon>Globodera</taxon>
    </lineage>
</organism>
<keyword evidence="1" id="KW-0472">Membrane</keyword>
<dbReference type="WBParaSite" id="GPLIN_001321000">
    <property type="protein sequence ID" value="GPLIN_001321000"/>
    <property type="gene ID" value="GPLIN_001321000"/>
</dbReference>
<keyword evidence="2" id="KW-1185">Reference proteome</keyword>
<evidence type="ECO:0000313" key="3">
    <source>
        <dbReference type="WBParaSite" id="GPLIN_001321000"/>
    </source>
</evidence>
<reference evidence="2" key="1">
    <citation type="submission" date="2013-12" db="EMBL/GenBank/DDBJ databases">
        <authorList>
            <person name="Aslett M."/>
        </authorList>
    </citation>
    <scope>NUCLEOTIDE SEQUENCE [LARGE SCALE GENOMIC DNA]</scope>
    <source>
        <strain evidence="2">Lindley</strain>
    </source>
</reference>
<dbReference type="Proteomes" id="UP000050741">
    <property type="component" value="Unassembled WGS sequence"/>
</dbReference>
<evidence type="ECO:0000256" key="1">
    <source>
        <dbReference type="SAM" id="Phobius"/>
    </source>
</evidence>
<dbReference type="AlphaFoldDB" id="A0A183CK04"/>
<reference evidence="2" key="2">
    <citation type="submission" date="2014-05" db="EMBL/GenBank/DDBJ databases">
        <title>The genome and life-stage specific transcriptomes of Globodera pallida elucidate key aspects of plant parasitism by a cyst nematode.</title>
        <authorList>
            <person name="Cotton J.A."/>
            <person name="Lilley C.J."/>
            <person name="Jones L.M."/>
            <person name="Kikuchi T."/>
            <person name="Reid A.J."/>
            <person name="Thorpe P."/>
            <person name="Tsai I.J."/>
            <person name="Beasley H."/>
            <person name="Blok V."/>
            <person name="Cock P.J.A."/>
            <person name="Van den Akker S.E."/>
            <person name="Holroyd N."/>
            <person name="Hunt M."/>
            <person name="Mantelin S."/>
            <person name="Naghra H."/>
            <person name="Pain A."/>
            <person name="Palomares-Rius J.E."/>
            <person name="Zarowiecki M."/>
            <person name="Berriman M."/>
            <person name="Jones J.T."/>
            <person name="Urwin P.E."/>
        </authorList>
    </citation>
    <scope>NUCLEOTIDE SEQUENCE [LARGE SCALE GENOMIC DNA]</scope>
    <source>
        <strain evidence="2">Lindley</strain>
    </source>
</reference>
<evidence type="ECO:0000313" key="2">
    <source>
        <dbReference type="Proteomes" id="UP000050741"/>
    </source>
</evidence>
<reference evidence="3" key="3">
    <citation type="submission" date="2016-06" db="UniProtKB">
        <authorList>
            <consortium name="WormBaseParasite"/>
        </authorList>
    </citation>
    <scope>IDENTIFICATION</scope>
</reference>
<feature type="transmembrane region" description="Helical" evidence="1">
    <location>
        <begin position="20"/>
        <end position="45"/>
    </location>
</feature>
<protein>
    <submittedName>
        <fullName evidence="3">Secreted protein</fullName>
    </submittedName>
</protein>
<proteinExistence type="predicted"/>
<name>A0A183CK04_GLOPA</name>
<accession>A0A183CK04</accession>
<sequence length="78" mass="8306">MIISNYGGGRRRAGGTRSVVITVVVFVSSGVRPLAVAVAAAGVILSSNKTSTPFVGWCAAEMHVHMLLQQFREFKENA</sequence>
<keyword evidence="1" id="KW-0812">Transmembrane</keyword>
<keyword evidence="1" id="KW-1133">Transmembrane helix</keyword>